<dbReference type="Pfam" id="PF00682">
    <property type="entry name" value="HMGL-like"/>
    <property type="match status" value="1"/>
</dbReference>
<feature type="binding site" evidence="11">
    <location>
        <position position="748"/>
    </location>
    <ligand>
        <name>Mn(2+)</name>
        <dbReference type="ChEBI" id="CHEBI:29035"/>
    </ligand>
</feature>
<dbReference type="NCBIfam" id="TIGR01235">
    <property type="entry name" value="pyruv_carbox"/>
    <property type="match status" value="1"/>
</dbReference>
<dbReference type="NCBIfam" id="NF009554">
    <property type="entry name" value="PRK12999.1"/>
    <property type="match status" value="1"/>
</dbReference>
<evidence type="ECO:0000256" key="13">
    <source>
        <dbReference type="SAM" id="MobiDB-lite"/>
    </source>
</evidence>
<keyword evidence="4 11" id="KW-0479">Metal-binding</keyword>
<comment type="caution">
    <text evidence="18">The sequence shown here is derived from an EMBL/GenBank/DDBJ whole genome shotgun (WGS) entry which is preliminary data.</text>
</comment>
<evidence type="ECO:0000313" key="18">
    <source>
        <dbReference type="EMBL" id="KAG8458106.1"/>
    </source>
</evidence>
<reference evidence="18" key="1">
    <citation type="submission" date="2021-05" db="EMBL/GenBank/DDBJ databases">
        <title>The genome of the haptophyte Pavlova lutheri (Diacronema luteri, Pavlovales) - a model for lipid biosynthesis in eukaryotic algae.</title>
        <authorList>
            <person name="Hulatt C.J."/>
            <person name="Posewitz M.C."/>
        </authorList>
    </citation>
    <scope>NUCLEOTIDE SEQUENCE</scope>
    <source>
        <strain evidence="18">NIVA-4/92</strain>
    </source>
</reference>
<dbReference type="SMART" id="SM00878">
    <property type="entry name" value="Biotin_carb_C"/>
    <property type="match status" value="1"/>
</dbReference>
<feature type="domain" description="Pyruvate carboxyltransferase" evidence="17">
    <location>
        <begin position="540"/>
        <end position="809"/>
    </location>
</feature>
<keyword evidence="6 8" id="KW-0067">ATP-binding</keyword>
<feature type="binding site" evidence="10">
    <location>
        <position position="240"/>
    </location>
    <ligand>
        <name>ATP</name>
        <dbReference type="ChEBI" id="CHEBI:30616"/>
    </ligand>
</feature>
<organism evidence="18 19">
    <name type="scientific">Diacronema lutheri</name>
    <name type="common">Unicellular marine alga</name>
    <name type="synonym">Monochrysis lutheri</name>
    <dbReference type="NCBI Taxonomy" id="2081491"/>
    <lineage>
        <taxon>Eukaryota</taxon>
        <taxon>Haptista</taxon>
        <taxon>Haptophyta</taxon>
        <taxon>Pavlovophyceae</taxon>
        <taxon>Pavlovales</taxon>
        <taxon>Pavlovaceae</taxon>
        <taxon>Diacronema</taxon>
    </lineage>
</organism>
<dbReference type="SUPFAM" id="SSF51569">
    <property type="entry name" value="Aldolase"/>
    <property type="match status" value="1"/>
</dbReference>
<dbReference type="InterPro" id="IPR005930">
    <property type="entry name" value="Pyruv_COase"/>
</dbReference>
<comment type="catalytic activity">
    <reaction evidence="8">
        <text>hydrogencarbonate + pyruvate + ATP = oxaloacetate + ADP + phosphate + H(+)</text>
        <dbReference type="Rhea" id="RHEA:20844"/>
        <dbReference type="ChEBI" id="CHEBI:15361"/>
        <dbReference type="ChEBI" id="CHEBI:15378"/>
        <dbReference type="ChEBI" id="CHEBI:16452"/>
        <dbReference type="ChEBI" id="CHEBI:17544"/>
        <dbReference type="ChEBI" id="CHEBI:30616"/>
        <dbReference type="ChEBI" id="CHEBI:43474"/>
        <dbReference type="ChEBI" id="CHEBI:456216"/>
        <dbReference type="EC" id="6.4.1.1"/>
    </reaction>
</comment>
<evidence type="ECO:0000313" key="19">
    <source>
        <dbReference type="Proteomes" id="UP000751190"/>
    </source>
</evidence>
<dbReference type="PROSITE" id="PS50968">
    <property type="entry name" value="BIOTINYL_LIPOYL"/>
    <property type="match status" value="1"/>
</dbReference>
<feature type="domain" description="Lipoyl-binding" evidence="14">
    <location>
        <begin position="1087"/>
        <end position="1156"/>
    </location>
</feature>
<dbReference type="Pfam" id="PF00364">
    <property type="entry name" value="Biotin_lipoyl"/>
    <property type="match status" value="1"/>
</dbReference>
<dbReference type="Gene3D" id="3.30.470.20">
    <property type="entry name" value="ATP-grasp fold, B domain"/>
    <property type="match status" value="1"/>
</dbReference>
<dbReference type="InterPro" id="IPR003379">
    <property type="entry name" value="Carboxylase_cons_dom"/>
</dbReference>
<dbReference type="SUPFAM" id="SSF56059">
    <property type="entry name" value="Glutathione synthetase ATP-binding domain-like"/>
    <property type="match status" value="1"/>
</dbReference>
<dbReference type="CDD" id="cd06850">
    <property type="entry name" value="biotinyl_domain"/>
    <property type="match status" value="1"/>
</dbReference>
<protein>
    <recommendedName>
        <fullName evidence="2 8">Pyruvate carboxylase</fullName>
        <ecNumber evidence="2 8">6.4.1.1</ecNumber>
    </recommendedName>
</protein>
<feature type="domain" description="Biotin carboxylation" evidence="16">
    <location>
        <begin position="6"/>
        <end position="457"/>
    </location>
</feature>
<evidence type="ECO:0000256" key="6">
    <source>
        <dbReference type="ARBA" id="ARBA00022840"/>
    </source>
</evidence>
<dbReference type="OrthoDB" id="196847at2759"/>
<comment type="function">
    <text evidence="8">Catalyzes a 2-step reaction, involving the ATP-dependent carboxylation of the covalently attached biotin in the first step and the transfer of the carboxyl group to pyruvate in the second.</text>
</comment>
<sequence length="1160" mass="125217">MPSTGRIKKLMAANRGEIAIRIFRAAAELNLRTVAIFSKEDISSVHRYKADEAYQVGKGKSPIGAYLSYEEIVEMALKHRVDAIHPGYGFLSENAAFAKLCEDNGIAFVGPTAASLEQFGDKTKARNLAISHNVPVVPGTAHALEDPAAARAWCAEHGYPVILKAAHGGGGKGMRVVRSEAEIEQSFALCSGEALKSFGNGEVFIERYVDRPRHIEIQILGDGTDVVHLYDRDCSVQRRHQKVVEVAPASGLPPALRQRLFDDAVRITKASGYRAAGTVEFLVEPTTGSYFFIEVNPRVQVEHTVTEVITGIDIVQSQILLAGGAKLQKDLGLTQDAISTRGYAIQCRVTTEDPANNFQPDTGRLQVWRPAEGFGIRLDGGNSYAGSVISPYYDSMLMKVTGSALTFEGTAAKVSRALRESRIRGVKTNIPFMLNVLKHPVFLSAKCTTSFIEDSQKELFDFPRDASQDRATKMLDYLAELAVNGRSVVGAEGPRTPDFAVVLPPPELTDKRAPPPGFKQVLERGGPEAFAKAVRAHKGLLLTDTTWRDAHQSLLATRVRTRDIMAIAPATAQLLHPLYSIENWGGATFDVALRFLHECPWDRLAEMREAVPNVPFQMLLRGANGVGYTSYPDNVVFKFCDTAVKSGMDVFRIFDSLNYLDNMKLGIDAVGAAGGVIEAAVAYTGDITDESKTKYTLDYYLEFVRQLVEHKIHVLAIKDMAGLLKPAAAVALVGAIRREFPDLPIHVHTHDTAGTGVASMLAAAHAGADVVDCAIDPMSGTTSQPSMGAIIGTTLNTPLETGLSIGSIVPLMDYWESIRVSYAAFEANQKSGSADVYLHEMPGGQYTNLLFQSKQLGLAGQWPQVKKAYAEANVLLGDIVKVTPSSKVVGDLAQFMVANKLSAEDVRRDAAKLNMPSSVVEYFEGLLGVPPGGFPPLQAAVLKGRKAISGRPGATMAPCDFEATRAKVAAAIGTTAESVPDTDLMSYLMYPKVFTDYRKQIARFGSLTKLPTRAFVEPMEKGEQIEVEIEEGKLLSIKLLAIGELVPKSGTREVFFELNGVPRSVVVTDRTAESSTTMRPKANKEEAGQVGAPMGGMVVAIKVKEGDVLAEGASLMTLSAMKMETAISAPIAGKVEQVTVAINEDVAQGDLLVKIVPSSN</sequence>
<feature type="binding site" evidence="11">
    <location>
        <position position="750"/>
    </location>
    <ligand>
        <name>Mn(2+)</name>
        <dbReference type="ChEBI" id="CHEBI:29035"/>
    </ligand>
</feature>
<dbReference type="PANTHER" id="PTHR43778:SF2">
    <property type="entry name" value="PYRUVATE CARBOXYLASE, MITOCHONDRIAL"/>
    <property type="match status" value="1"/>
</dbReference>
<dbReference type="Gene3D" id="3.20.20.70">
    <property type="entry name" value="Aldolase class I"/>
    <property type="match status" value="1"/>
</dbReference>
<dbReference type="InterPro" id="IPR011764">
    <property type="entry name" value="Biotin_carboxylation_dom"/>
</dbReference>
<feature type="binding site" description="via carbamate group" evidence="11">
    <location>
        <position position="718"/>
    </location>
    <ligand>
        <name>Mn(2+)</name>
        <dbReference type="ChEBI" id="CHEBI:29035"/>
    </ligand>
</feature>
<evidence type="ECO:0000256" key="2">
    <source>
        <dbReference type="ARBA" id="ARBA00013057"/>
    </source>
</evidence>
<dbReference type="InterPro" id="IPR005481">
    <property type="entry name" value="BC-like_N"/>
</dbReference>
<evidence type="ECO:0000259" key="14">
    <source>
        <dbReference type="PROSITE" id="PS50968"/>
    </source>
</evidence>
<dbReference type="InterPro" id="IPR005479">
    <property type="entry name" value="CPAse_ATP-bd"/>
</dbReference>
<dbReference type="InterPro" id="IPR055268">
    <property type="entry name" value="PCB-like"/>
</dbReference>
<dbReference type="PROSITE" id="PS00866">
    <property type="entry name" value="CPSASE_1"/>
    <property type="match status" value="1"/>
</dbReference>
<dbReference type="GO" id="GO:0006094">
    <property type="term" value="P:gluconeogenesis"/>
    <property type="evidence" value="ECO:0007669"/>
    <property type="project" value="InterPro"/>
</dbReference>
<feature type="region of interest" description="Disordered" evidence="13">
    <location>
        <begin position="1069"/>
        <end position="1089"/>
    </location>
</feature>
<gene>
    <name evidence="18" type="ORF">KFE25_012766</name>
</gene>
<evidence type="ECO:0000256" key="3">
    <source>
        <dbReference type="ARBA" id="ARBA00022598"/>
    </source>
</evidence>
<dbReference type="FunFam" id="3.40.50.20:FF:000010">
    <property type="entry name" value="Propionyl-CoA carboxylase subunit alpha"/>
    <property type="match status" value="1"/>
</dbReference>
<dbReference type="AlphaFoldDB" id="A0A8J6C497"/>
<dbReference type="GO" id="GO:0005737">
    <property type="term" value="C:cytoplasm"/>
    <property type="evidence" value="ECO:0007669"/>
    <property type="project" value="TreeGrafter"/>
</dbReference>
<dbReference type="SUPFAM" id="SSF51230">
    <property type="entry name" value="Single hybrid motif"/>
    <property type="match status" value="1"/>
</dbReference>
<evidence type="ECO:0000256" key="10">
    <source>
        <dbReference type="PIRSR" id="PIRSR001594-2"/>
    </source>
</evidence>
<dbReference type="SUPFAM" id="SSF51246">
    <property type="entry name" value="Rudiment single hybrid motif"/>
    <property type="match status" value="1"/>
</dbReference>
<dbReference type="Proteomes" id="UP000751190">
    <property type="component" value="Unassembled WGS sequence"/>
</dbReference>
<feature type="binding site" evidence="11">
    <location>
        <position position="549"/>
    </location>
    <ligand>
        <name>Mn(2+)</name>
        <dbReference type="ChEBI" id="CHEBI:29035"/>
    </ligand>
</feature>
<dbReference type="Pfam" id="PF02436">
    <property type="entry name" value="PYC_OADA"/>
    <property type="match status" value="1"/>
</dbReference>
<dbReference type="InterPro" id="IPR011054">
    <property type="entry name" value="Rudment_hybrid_motif"/>
</dbReference>
<dbReference type="InterPro" id="IPR011053">
    <property type="entry name" value="Single_hybrid_motif"/>
</dbReference>
<dbReference type="InterPro" id="IPR000089">
    <property type="entry name" value="Biotin_lipoyl"/>
</dbReference>
<dbReference type="GO" id="GO:0046872">
    <property type="term" value="F:metal ion binding"/>
    <property type="evidence" value="ECO:0007669"/>
    <property type="project" value="UniProtKB-KW"/>
</dbReference>
<evidence type="ECO:0000256" key="8">
    <source>
        <dbReference type="PIRNR" id="PIRNR001594"/>
    </source>
</evidence>
<dbReference type="EMBL" id="JAGTXO010000057">
    <property type="protein sequence ID" value="KAG8458106.1"/>
    <property type="molecule type" value="Genomic_DNA"/>
</dbReference>
<dbReference type="InterPro" id="IPR013785">
    <property type="entry name" value="Aldolase_TIM"/>
</dbReference>
<evidence type="ECO:0000259" key="16">
    <source>
        <dbReference type="PROSITE" id="PS50979"/>
    </source>
</evidence>
<keyword evidence="7 8" id="KW-0092">Biotin</keyword>
<keyword evidence="19" id="KW-1185">Reference proteome</keyword>
<name>A0A8J6C497_DIALT</name>
<evidence type="ECO:0000256" key="12">
    <source>
        <dbReference type="PIRSR" id="PIRSR001594-4"/>
    </source>
</evidence>
<feature type="binding site" evidence="10">
    <location>
        <position position="621"/>
    </location>
    <ligand>
        <name>substrate</name>
    </ligand>
</feature>
<evidence type="ECO:0000259" key="17">
    <source>
        <dbReference type="PROSITE" id="PS50991"/>
    </source>
</evidence>
<dbReference type="GO" id="GO:0005524">
    <property type="term" value="F:ATP binding"/>
    <property type="evidence" value="ECO:0007669"/>
    <property type="project" value="UniProtKB-UniRule"/>
</dbReference>
<feature type="binding site" evidence="10">
    <location>
        <position position="206"/>
    </location>
    <ligand>
        <name>ATP</name>
        <dbReference type="ChEBI" id="CHEBI:30616"/>
    </ligand>
</feature>
<evidence type="ECO:0000256" key="11">
    <source>
        <dbReference type="PIRSR" id="PIRSR001594-3"/>
    </source>
</evidence>
<dbReference type="FunFam" id="3.30.470.20:FF:000012">
    <property type="entry name" value="Pyruvate carboxylase"/>
    <property type="match status" value="1"/>
</dbReference>
<keyword evidence="3 8" id="KW-0436">Ligase</keyword>
<evidence type="ECO:0000256" key="4">
    <source>
        <dbReference type="ARBA" id="ARBA00022723"/>
    </source>
</evidence>
<dbReference type="FunFam" id="3.20.20.70:FF:000033">
    <property type="entry name" value="Pyruvate carboxylase"/>
    <property type="match status" value="1"/>
</dbReference>
<dbReference type="PROSITE" id="PS00867">
    <property type="entry name" value="CPSASE_2"/>
    <property type="match status" value="1"/>
</dbReference>
<dbReference type="PROSITE" id="PS50991">
    <property type="entry name" value="PYR_CT"/>
    <property type="match status" value="1"/>
</dbReference>
<evidence type="ECO:0000256" key="7">
    <source>
        <dbReference type="ARBA" id="ARBA00023267"/>
    </source>
</evidence>
<dbReference type="PANTHER" id="PTHR43778">
    <property type="entry name" value="PYRUVATE CARBOXYLASE"/>
    <property type="match status" value="1"/>
</dbReference>
<dbReference type="EC" id="6.4.1.1" evidence="2 8"/>
<dbReference type="InterPro" id="IPR005482">
    <property type="entry name" value="Biotin_COase_C"/>
</dbReference>
<feature type="binding site" evidence="10">
    <location>
        <position position="883"/>
    </location>
    <ligand>
        <name>substrate</name>
    </ligand>
</feature>
<dbReference type="Gene3D" id="2.40.50.100">
    <property type="match status" value="1"/>
</dbReference>
<dbReference type="PROSITE" id="PS50975">
    <property type="entry name" value="ATP_GRASP"/>
    <property type="match status" value="1"/>
</dbReference>
<evidence type="ECO:0000256" key="5">
    <source>
        <dbReference type="ARBA" id="ARBA00022741"/>
    </source>
</evidence>
<dbReference type="Pfam" id="PF02785">
    <property type="entry name" value="Biotin_carb_C"/>
    <property type="match status" value="1"/>
</dbReference>
<dbReference type="GO" id="GO:0004736">
    <property type="term" value="F:pyruvate carboxylase activity"/>
    <property type="evidence" value="ECO:0007669"/>
    <property type="project" value="UniProtKB-EC"/>
</dbReference>
<dbReference type="FunFam" id="3.30.1490.20:FF:000003">
    <property type="entry name" value="acetyl-CoA carboxylase isoform X1"/>
    <property type="match status" value="1"/>
</dbReference>
<accession>A0A8J6C497</accession>
<dbReference type="PIRSF" id="PIRSF001594">
    <property type="entry name" value="Pyruv_carbox"/>
    <property type="match status" value="1"/>
</dbReference>
<dbReference type="NCBIfam" id="NF006761">
    <property type="entry name" value="PRK09282.1"/>
    <property type="match status" value="1"/>
</dbReference>
<evidence type="ECO:0000256" key="1">
    <source>
        <dbReference type="ARBA" id="ARBA00001953"/>
    </source>
</evidence>
<evidence type="ECO:0000256" key="9">
    <source>
        <dbReference type="PIRSR" id="PIRSR001594-1"/>
    </source>
</evidence>
<proteinExistence type="predicted"/>
<dbReference type="OMA" id="AEACICY"/>
<dbReference type="SUPFAM" id="SSF52440">
    <property type="entry name" value="PreATP-grasp domain"/>
    <property type="match status" value="1"/>
</dbReference>
<dbReference type="SUPFAM" id="SSF89000">
    <property type="entry name" value="post-HMGL domain-like"/>
    <property type="match status" value="1"/>
</dbReference>
<comment type="cofactor">
    <cofactor evidence="1 8">
        <name>biotin</name>
        <dbReference type="ChEBI" id="CHEBI:57586"/>
    </cofactor>
</comment>
<feature type="modified residue" description="N6-biotinyllysine" evidence="12">
    <location>
        <position position="1122"/>
    </location>
</feature>
<dbReference type="CDD" id="cd07937">
    <property type="entry name" value="DRE_TIM_PC_TC_5S"/>
    <property type="match status" value="1"/>
</dbReference>
<dbReference type="InterPro" id="IPR011761">
    <property type="entry name" value="ATP-grasp"/>
</dbReference>
<feature type="modified residue" description="N6-carboxylysine" evidence="12">
    <location>
        <position position="718"/>
    </location>
</feature>
<feature type="active site" evidence="9">
    <location>
        <position position="298"/>
    </location>
</feature>
<dbReference type="Pfam" id="PF02786">
    <property type="entry name" value="CPSase_L_D2"/>
    <property type="match status" value="1"/>
</dbReference>
<dbReference type="InterPro" id="IPR016185">
    <property type="entry name" value="PreATP-grasp_dom_sf"/>
</dbReference>
<feature type="domain" description="ATP-grasp" evidence="15">
    <location>
        <begin position="126"/>
        <end position="323"/>
    </location>
</feature>
<dbReference type="FunFam" id="2.40.50.100:FF:000003">
    <property type="entry name" value="Acetyl-CoA carboxylase biotin carboxyl carrier protein"/>
    <property type="match status" value="1"/>
</dbReference>
<feature type="binding site" evidence="10">
    <location>
        <position position="122"/>
    </location>
    <ligand>
        <name>ATP</name>
        <dbReference type="ChEBI" id="CHEBI:30616"/>
    </ligand>
</feature>
<evidence type="ECO:0000259" key="15">
    <source>
        <dbReference type="PROSITE" id="PS50975"/>
    </source>
</evidence>
<dbReference type="PROSITE" id="PS50979">
    <property type="entry name" value="BC"/>
    <property type="match status" value="1"/>
</dbReference>
<dbReference type="Pfam" id="PF00289">
    <property type="entry name" value="Biotin_carb_N"/>
    <property type="match status" value="1"/>
</dbReference>
<keyword evidence="5 8" id="KW-0547">Nucleotide-binding</keyword>
<dbReference type="InterPro" id="IPR000891">
    <property type="entry name" value="PYR_CT"/>
</dbReference>